<accession>A0A0H2RU68</accession>
<keyword evidence="1" id="KW-1133">Transmembrane helix</keyword>
<keyword evidence="3" id="KW-1185">Reference proteome</keyword>
<dbReference type="AlphaFoldDB" id="A0A0H2RU68"/>
<feature type="transmembrane region" description="Helical" evidence="1">
    <location>
        <begin position="20"/>
        <end position="48"/>
    </location>
</feature>
<keyword evidence="1" id="KW-0472">Membrane</keyword>
<name>A0A0H2RU68_9AGAM</name>
<protein>
    <submittedName>
        <fullName evidence="2">Uncharacterized protein</fullName>
    </submittedName>
</protein>
<proteinExistence type="predicted"/>
<gene>
    <name evidence="2" type="ORF">SCHPADRAFT_387729</name>
</gene>
<dbReference type="Proteomes" id="UP000053477">
    <property type="component" value="Unassembled WGS sequence"/>
</dbReference>
<evidence type="ECO:0000256" key="1">
    <source>
        <dbReference type="SAM" id="Phobius"/>
    </source>
</evidence>
<organism evidence="2 3">
    <name type="scientific">Schizopora paradoxa</name>
    <dbReference type="NCBI Taxonomy" id="27342"/>
    <lineage>
        <taxon>Eukaryota</taxon>
        <taxon>Fungi</taxon>
        <taxon>Dikarya</taxon>
        <taxon>Basidiomycota</taxon>
        <taxon>Agaricomycotina</taxon>
        <taxon>Agaricomycetes</taxon>
        <taxon>Hymenochaetales</taxon>
        <taxon>Schizoporaceae</taxon>
        <taxon>Schizopora</taxon>
    </lineage>
</organism>
<dbReference type="InParanoid" id="A0A0H2RU68"/>
<evidence type="ECO:0000313" key="3">
    <source>
        <dbReference type="Proteomes" id="UP000053477"/>
    </source>
</evidence>
<sequence>MFFMLSLKMFDAVKRGDSQLAWIIFTNGLAYFTVVTIFCIASFFFFVALPDSQLLVPSALTSLMQSISSVLSCRLMLHLREYAHQGDFTSDLMSIPVNLTRLHTMEFAGEVNESVSDGTSSTCDHLDIIEP</sequence>
<keyword evidence="1" id="KW-0812">Transmembrane</keyword>
<reference evidence="2 3" key="1">
    <citation type="submission" date="2015-04" db="EMBL/GenBank/DDBJ databases">
        <title>Complete genome sequence of Schizopora paradoxa KUC8140, a cosmopolitan wood degrader in East Asia.</title>
        <authorList>
            <consortium name="DOE Joint Genome Institute"/>
            <person name="Min B."/>
            <person name="Park H."/>
            <person name="Jang Y."/>
            <person name="Kim J.-J."/>
            <person name="Kim K.H."/>
            <person name="Pangilinan J."/>
            <person name="Lipzen A."/>
            <person name="Riley R."/>
            <person name="Grigoriev I.V."/>
            <person name="Spatafora J.W."/>
            <person name="Choi I.-G."/>
        </authorList>
    </citation>
    <scope>NUCLEOTIDE SEQUENCE [LARGE SCALE GENOMIC DNA]</scope>
    <source>
        <strain evidence="2 3">KUC8140</strain>
    </source>
</reference>
<dbReference type="EMBL" id="KQ085967">
    <property type="protein sequence ID" value="KLO12978.1"/>
    <property type="molecule type" value="Genomic_DNA"/>
</dbReference>
<evidence type="ECO:0000313" key="2">
    <source>
        <dbReference type="EMBL" id="KLO12978.1"/>
    </source>
</evidence>